<dbReference type="Proteomes" id="UP000664521">
    <property type="component" value="Unassembled WGS sequence"/>
</dbReference>
<keyword evidence="2" id="KW-0378">Hydrolase</keyword>
<organism evidence="5 6">
    <name type="scientific">Heterodermia speciosa</name>
    <dbReference type="NCBI Taxonomy" id="116794"/>
    <lineage>
        <taxon>Eukaryota</taxon>
        <taxon>Fungi</taxon>
        <taxon>Dikarya</taxon>
        <taxon>Ascomycota</taxon>
        <taxon>Pezizomycotina</taxon>
        <taxon>Lecanoromycetes</taxon>
        <taxon>OSLEUM clade</taxon>
        <taxon>Lecanoromycetidae</taxon>
        <taxon>Caliciales</taxon>
        <taxon>Physciaceae</taxon>
        <taxon>Heterodermia</taxon>
    </lineage>
</organism>
<evidence type="ECO:0000313" key="6">
    <source>
        <dbReference type="Proteomes" id="UP000664521"/>
    </source>
</evidence>
<reference evidence="5" key="1">
    <citation type="submission" date="2021-03" db="EMBL/GenBank/DDBJ databases">
        <authorList>
            <person name="Tagirdzhanova G."/>
        </authorList>
    </citation>
    <scope>NUCLEOTIDE SEQUENCE</scope>
</reference>
<gene>
    <name evidence="5" type="ORF">HETSPECPRED_002493</name>
</gene>
<dbReference type="GO" id="GO:0003847">
    <property type="term" value="F:1-alkyl-2-acetylglycerophosphocholine esterase activity"/>
    <property type="evidence" value="ECO:0007669"/>
    <property type="project" value="UniProtKB-EC"/>
</dbReference>
<keyword evidence="3" id="KW-0442">Lipid degradation</keyword>
<proteinExistence type="predicted"/>
<evidence type="ECO:0000256" key="1">
    <source>
        <dbReference type="ARBA" id="ARBA00013201"/>
    </source>
</evidence>
<dbReference type="SUPFAM" id="SSF53474">
    <property type="entry name" value="alpha/beta-Hydrolases"/>
    <property type="match status" value="1"/>
</dbReference>
<accession>A0A8H3F0S7</accession>
<dbReference type="InterPro" id="IPR029058">
    <property type="entry name" value="AB_hydrolase_fold"/>
</dbReference>
<evidence type="ECO:0000256" key="3">
    <source>
        <dbReference type="ARBA" id="ARBA00022963"/>
    </source>
</evidence>
<dbReference type="EMBL" id="CAJPDS010000016">
    <property type="protein sequence ID" value="CAF9915453.1"/>
    <property type="molecule type" value="Genomic_DNA"/>
</dbReference>
<dbReference type="GO" id="GO:0016042">
    <property type="term" value="P:lipid catabolic process"/>
    <property type="evidence" value="ECO:0007669"/>
    <property type="project" value="UniProtKB-KW"/>
</dbReference>
<dbReference type="AlphaFoldDB" id="A0A8H3F0S7"/>
<dbReference type="PANTHER" id="PTHR10272:SF14">
    <property type="entry name" value="PAF ACETYLHYDROLASE FAMILY PROTEIN"/>
    <property type="match status" value="1"/>
</dbReference>
<evidence type="ECO:0000256" key="2">
    <source>
        <dbReference type="ARBA" id="ARBA00022801"/>
    </source>
</evidence>
<protein>
    <recommendedName>
        <fullName evidence="1">1-alkyl-2-acetylglycerophosphocholine esterase</fullName>
        <ecNumber evidence="1">3.1.1.47</ecNumber>
    </recommendedName>
</protein>
<evidence type="ECO:0000313" key="5">
    <source>
        <dbReference type="EMBL" id="CAF9915453.1"/>
    </source>
</evidence>
<name>A0A8H3F0S7_9LECA</name>
<sequence>MPSRRSPQKAFPPPPGPYPVKIHSNVELVDHYRLETLAPNGSAPQPRHIMTSIFQPLTHLRNCTQPVANEYVPSAVVTIYEQFFGIPIGTIEQLQLYDCDVQPTPSNETQLLLFSPAFTATRFAYSAELQTIASWGYTIISVDHTYEALAVQFPDGHIAYSTVSNSTIYDPFVPIRLADLKFVLESVKAGEVRPLQPFKLNTNRVGVFGHSMGGATAISALVNDTRFAAGANHDGTMYGDVLKLGTGAPVLLMASTGHNQTEDPSWYDVWQRLRGWGLQLQIEPSSHQLYSDLQLINKIVGGSLAGLLGDDPIDGTRAFELMCKYTVAFFDHFLKGKGEGVLNAPSSAYPEVIFENQTRQASL</sequence>
<dbReference type="OrthoDB" id="2363873at2759"/>
<dbReference type="Gene3D" id="3.40.50.1820">
    <property type="entry name" value="alpha/beta hydrolase"/>
    <property type="match status" value="1"/>
</dbReference>
<keyword evidence="4" id="KW-0443">Lipid metabolism</keyword>
<dbReference type="PANTHER" id="PTHR10272">
    <property type="entry name" value="PLATELET-ACTIVATING FACTOR ACETYLHYDROLASE"/>
    <property type="match status" value="1"/>
</dbReference>
<evidence type="ECO:0000256" key="4">
    <source>
        <dbReference type="ARBA" id="ARBA00023098"/>
    </source>
</evidence>
<dbReference type="EC" id="3.1.1.47" evidence="1"/>
<dbReference type="Pfam" id="PF03403">
    <property type="entry name" value="PAF-AH_p_II"/>
    <property type="match status" value="1"/>
</dbReference>
<comment type="caution">
    <text evidence="5">The sequence shown here is derived from an EMBL/GenBank/DDBJ whole genome shotgun (WGS) entry which is preliminary data.</text>
</comment>
<keyword evidence="6" id="KW-1185">Reference proteome</keyword>